<accession>A0AAV2YPN0</accession>
<dbReference type="Gene3D" id="2.30.29.30">
    <property type="entry name" value="Pleckstrin-homology domain (PH domain)/Phosphotyrosine-binding domain (PTB)"/>
    <property type="match status" value="1"/>
</dbReference>
<feature type="region of interest" description="Disordered" evidence="1">
    <location>
        <begin position="181"/>
        <end position="252"/>
    </location>
</feature>
<organism evidence="3 4">
    <name type="scientific">Lagenidium giganteum</name>
    <dbReference type="NCBI Taxonomy" id="4803"/>
    <lineage>
        <taxon>Eukaryota</taxon>
        <taxon>Sar</taxon>
        <taxon>Stramenopiles</taxon>
        <taxon>Oomycota</taxon>
        <taxon>Peronosporomycetes</taxon>
        <taxon>Pythiales</taxon>
        <taxon>Pythiaceae</taxon>
    </lineage>
</organism>
<dbReference type="Proteomes" id="UP001146120">
    <property type="component" value="Unassembled WGS sequence"/>
</dbReference>
<sequence>MSRQGFLVLHEKKHGPKIYYFSLEDGFLRYYHTSRCVKCVGEVRLSGCKLVVKAQKRNDAMPNSFFLEARKVFVKDRSYTLGNPMRLEMSASSNDDRQEWGKALFSWQRYYWRDPRNNDVFETNQDEHTSRELLEQLLEKYYPALSNQSSSSSSSSSLAKQPLSFLRRNASSLRRSFSLSFPSSASTASSSSSSSSSASSSKAKAPHTSVKDCEKEKVTLSKVDTRATIGGPESAVPHKDPAFYGNQEQQVY</sequence>
<feature type="domain" description="PH" evidence="2">
    <location>
        <begin position="1"/>
        <end position="109"/>
    </location>
</feature>
<dbReference type="EMBL" id="DAKRPA010000204">
    <property type="protein sequence ID" value="DAZ95436.1"/>
    <property type="molecule type" value="Genomic_DNA"/>
</dbReference>
<feature type="compositionally biased region" description="Low complexity" evidence="1">
    <location>
        <begin position="181"/>
        <end position="201"/>
    </location>
</feature>
<name>A0AAV2YPN0_9STRA</name>
<dbReference type="SUPFAM" id="SSF50729">
    <property type="entry name" value="PH domain-like"/>
    <property type="match status" value="1"/>
</dbReference>
<dbReference type="PROSITE" id="PS50003">
    <property type="entry name" value="PH_DOMAIN"/>
    <property type="match status" value="1"/>
</dbReference>
<keyword evidence="4" id="KW-1185">Reference proteome</keyword>
<feature type="compositionally biased region" description="Basic and acidic residues" evidence="1">
    <location>
        <begin position="209"/>
        <end position="225"/>
    </location>
</feature>
<evidence type="ECO:0000313" key="3">
    <source>
        <dbReference type="EMBL" id="DAZ95436.1"/>
    </source>
</evidence>
<proteinExistence type="predicted"/>
<gene>
    <name evidence="3" type="ORF">N0F65_013005</name>
</gene>
<dbReference type="AlphaFoldDB" id="A0AAV2YPN0"/>
<evidence type="ECO:0000313" key="4">
    <source>
        <dbReference type="Proteomes" id="UP001146120"/>
    </source>
</evidence>
<dbReference type="InterPro" id="IPR011993">
    <property type="entry name" value="PH-like_dom_sf"/>
</dbReference>
<evidence type="ECO:0000256" key="1">
    <source>
        <dbReference type="SAM" id="MobiDB-lite"/>
    </source>
</evidence>
<protein>
    <recommendedName>
        <fullName evidence="2">PH domain-containing protein</fullName>
    </recommendedName>
</protein>
<dbReference type="CDD" id="cd00821">
    <property type="entry name" value="PH"/>
    <property type="match status" value="1"/>
</dbReference>
<reference evidence="3" key="2">
    <citation type="journal article" date="2023" name="Microbiol Resour">
        <title>Decontamination and Annotation of the Draft Genome Sequence of the Oomycete Lagenidium giganteum ARSEF 373.</title>
        <authorList>
            <person name="Morgan W.R."/>
            <person name="Tartar A."/>
        </authorList>
    </citation>
    <scope>NUCLEOTIDE SEQUENCE</scope>
    <source>
        <strain evidence="3">ARSEF 373</strain>
    </source>
</reference>
<comment type="caution">
    <text evidence="3">The sequence shown here is derived from an EMBL/GenBank/DDBJ whole genome shotgun (WGS) entry which is preliminary data.</text>
</comment>
<dbReference type="InterPro" id="IPR001849">
    <property type="entry name" value="PH_domain"/>
</dbReference>
<dbReference type="Pfam" id="PF00169">
    <property type="entry name" value="PH"/>
    <property type="match status" value="1"/>
</dbReference>
<reference evidence="3" key="1">
    <citation type="submission" date="2022-11" db="EMBL/GenBank/DDBJ databases">
        <authorList>
            <person name="Morgan W.R."/>
            <person name="Tartar A."/>
        </authorList>
    </citation>
    <scope>NUCLEOTIDE SEQUENCE</scope>
    <source>
        <strain evidence="3">ARSEF 373</strain>
    </source>
</reference>
<dbReference type="SMART" id="SM00233">
    <property type="entry name" value="PH"/>
    <property type="match status" value="1"/>
</dbReference>
<evidence type="ECO:0000259" key="2">
    <source>
        <dbReference type="PROSITE" id="PS50003"/>
    </source>
</evidence>